<gene>
    <name evidence="2" type="ORF">D5R81_04625</name>
</gene>
<protein>
    <submittedName>
        <fullName evidence="2">Uncharacterized protein</fullName>
    </submittedName>
</protein>
<evidence type="ECO:0000256" key="1">
    <source>
        <dbReference type="SAM" id="MobiDB-lite"/>
    </source>
</evidence>
<organism evidence="2 3">
    <name type="scientific">Parashewanella spongiae</name>
    <dbReference type="NCBI Taxonomy" id="342950"/>
    <lineage>
        <taxon>Bacteria</taxon>
        <taxon>Pseudomonadati</taxon>
        <taxon>Pseudomonadota</taxon>
        <taxon>Gammaproteobacteria</taxon>
        <taxon>Alteromonadales</taxon>
        <taxon>Shewanellaceae</taxon>
        <taxon>Parashewanella</taxon>
    </lineage>
</organism>
<keyword evidence="3" id="KW-1185">Reference proteome</keyword>
<evidence type="ECO:0000313" key="3">
    <source>
        <dbReference type="Proteomes" id="UP000273022"/>
    </source>
</evidence>
<proteinExistence type="predicted"/>
<evidence type="ECO:0000313" key="2">
    <source>
        <dbReference type="EMBL" id="RJY18600.1"/>
    </source>
</evidence>
<accession>A0A3A6UHS3</accession>
<dbReference type="RefSeq" id="WP_121852485.1">
    <property type="nucleotide sequence ID" value="NZ_CP037952.1"/>
</dbReference>
<name>A0A3A6UHS3_9GAMM</name>
<feature type="compositionally biased region" description="Basic and acidic residues" evidence="1">
    <location>
        <begin position="62"/>
        <end position="76"/>
    </location>
</feature>
<sequence length="252" mass="28033">MSQKNIFFFFIVIIIVAGISYQQAGSDSKSIPPAKQIPLTSSSELDANHSIASFQSQDINESQEKHKATLTEVSGDEKQQELQQKIERLTQELASLNTPTFCTEYNAEKNRCITFPTDINIEEHLFVRNGAVDAEPVQSLIQSDNFNVILEELYNNKTSEEAIEIEAQLNERLNSLWNQGLEGNANGFYCGNNICAIEFTDINTESYKIAAKVLHGKDDRLGVIFQSPDNGRLIYIINAQGGVSSTAKVTPH</sequence>
<dbReference type="EMBL" id="QYYH01000019">
    <property type="protein sequence ID" value="RJY18600.1"/>
    <property type="molecule type" value="Genomic_DNA"/>
</dbReference>
<reference evidence="2 3" key="1">
    <citation type="submission" date="2018-09" db="EMBL/GenBank/DDBJ databases">
        <title>Phylogeny of the Shewanellaceae, and recommendation for two new genera, Pseudoshewanella and Parashewanella.</title>
        <authorList>
            <person name="Wang G."/>
        </authorList>
    </citation>
    <scope>NUCLEOTIDE SEQUENCE [LARGE SCALE GENOMIC DNA]</scope>
    <source>
        <strain evidence="2 3">KCTC 22492</strain>
    </source>
</reference>
<feature type="region of interest" description="Disordered" evidence="1">
    <location>
        <begin position="54"/>
        <end position="76"/>
    </location>
</feature>
<dbReference type="AlphaFoldDB" id="A0A3A6UHS3"/>
<comment type="caution">
    <text evidence="2">The sequence shown here is derived from an EMBL/GenBank/DDBJ whole genome shotgun (WGS) entry which is preliminary data.</text>
</comment>
<dbReference type="Proteomes" id="UP000273022">
    <property type="component" value="Unassembled WGS sequence"/>
</dbReference>